<comment type="caution">
    <text evidence="1">The sequence shown here is derived from an EMBL/GenBank/DDBJ whole genome shotgun (WGS) entry which is preliminary data.</text>
</comment>
<proteinExistence type="predicted"/>
<sequence length="100" mass="11232">MRAKQEYRNRPETEVMVLDVLVNRSENGMSVFELRATVSVEIDSLEEALASLKDDGLIVVESPATSTRAMIKPAERVIPDEADLDSDATLLEQLRERFPL</sequence>
<dbReference type="InterPro" id="IPR036390">
    <property type="entry name" value="WH_DNA-bd_sf"/>
</dbReference>
<dbReference type="SUPFAM" id="SSF46785">
    <property type="entry name" value="Winged helix' DNA-binding domain"/>
    <property type="match status" value="1"/>
</dbReference>
<organism evidence="1 2">
    <name type="scientific">Natronosalvus hydrolyticus</name>
    <dbReference type="NCBI Taxonomy" id="2979988"/>
    <lineage>
        <taxon>Archaea</taxon>
        <taxon>Methanobacteriati</taxon>
        <taxon>Methanobacteriota</taxon>
        <taxon>Stenosarchaea group</taxon>
        <taxon>Halobacteria</taxon>
        <taxon>Halobacteriales</taxon>
        <taxon>Natrialbaceae</taxon>
        <taxon>Natronosalvus</taxon>
    </lineage>
</organism>
<keyword evidence="2" id="KW-1185">Reference proteome</keyword>
<protein>
    <submittedName>
        <fullName evidence="1">DUF6432 family protein</fullName>
    </submittedName>
</protein>
<dbReference type="InterPro" id="IPR045490">
    <property type="entry name" value="DUF6432"/>
</dbReference>
<dbReference type="Pfam" id="PF20024">
    <property type="entry name" value="DUF6432"/>
    <property type="match status" value="1"/>
</dbReference>
<dbReference type="AlphaFoldDB" id="A0AAP3E502"/>
<dbReference type="RefSeq" id="WP_342806353.1">
    <property type="nucleotide sequence ID" value="NZ_JAOPJZ010000002.1"/>
</dbReference>
<evidence type="ECO:0000313" key="1">
    <source>
        <dbReference type="EMBL" id="MCU4751003.1"/>
    </source>
</evidence>
<reference evidence="1 2" key="1">
    <citation type="submission" date="2022-09" db="EMBL/GenBank/DDBJ databases">
        <title>Enrichment on poylsaccharides allowed isolation of novel metabolic and taxonomic groups of Haloarchaea.</title>
        <authorList>
            <person name="Sorokin D.Y."/>
            <person name="Elcheninov A.G."/>
            <person name="Khizhniak T.V."/>
            <person name="Kolganova T.V."/>
            <person name="Kublanov I.V."/>
        </authorList>
    </citation>
    <scope>NUCLEOTIDE SEQUENCE [LARGE SCALE GENOMIC DNA]</scope>
    <source>
        <strain evidence="1 2">AArc-curdl1</strain>
    </source>
</reference>
<name>A0AAP3E502_9EURY</name>
<gene>
    <name evidence="1" type="ORF">OB919_03245</name>
</gene>
<dbReference type="EMBL" id="JAOPJZ010000002">
    <property type="protein sequence ID" value="MCU4751003.1"/>
    <property type="molecule type" value="Genomic_DNA"/>
</dbReference>
<evidence type="ECO:0000313" key="2">
    <source>
        <dbReference type="Proteomes" id="UP001321047"/>
    </source>
</evidence>
<accession>A0AAP3E502</accession>
<dbReference type="Proteomes" id="UP001321047">
    <property type="component" value="Unassembled WGS sequence"/>
</dbReference>